<evidence type="ECO:0000313" key="1">
    <source>
        <dbReference type="EMBL" id="CAA9283541.1"/>
    </source>
</evidence>
<dbReference type="GO" id="GO:0051213">
    <property type="term" value="F:dioxygenase activity"/>
    <property type="evidence" value="ECO:0007669"/>
    <property type="project" value="UniProtKB-KW"/>
</dbReference>
<dbReference type="EC" id="1.13.11.n1" evidence="1"/>
<keyword evidence="1" id="KW-0560">Oxidoreductase</keyword>
<dbReference type="SUPFAM" id="SSF53213">
    <property type="entry name" value="LigB-like"/>
    <property type="match status" value="1"/>
</dbReference>
<protein>
    <submittedName>
        <fullName evidence="1">2-aminophenol-1,6-dioxygenase, alpha subunit (EC)</fullName>
        <ecNumber evidence="1">1.13.11.n1</ecNumber>
    </submittedName>
</protein>
<name>A0A6J4JNX7_9PSEU</name>
<gene>
    <name evidence="1" type="ORF">AVDCRST_MAG54-3820</name>
</gene>
<sequence>MTAPHGSSSPIGVLPFQLRLPPAALVPAMPHLLASDPAPSWAELAAATRTVGDRLRAAGVDSVLLLSTQWFTVLGHQVQCDARLRGRRTDENWYRYDFGHLDHDLAVDTELAHRWADAIDAAGMQARRTLYEGFPVDTGTIVASRLLDPRGEGRWATVSCNLYADPSAMAAVAAAGVRAAQALGRRLGVVAVSGLSSGLTGRWIAPAEDRVPDVHDRWNRKVLDAIRAGDRAEVLAMSPQFGEAAQADSQFRAFAFLDGAGAVDRPGEVLAYGPIWGTGAAVVWWGSDSD</sequence>
<dbReference type="Gene3D" id="3.40.830.10">
    <property type="entry name" value="LigB-like"/>
    <property type="match status" value="1"/>
</dbReference>
<dbReference type="AlphaFoldDB" id="A0A6J4JNX7"/>
<keyword evidence="1" id="KW-0223">Dioxygenase</keyword>
<dbReference type="EMBL" id="CADCTH010000489">
    <property type="protein sequence ID" value="CAA9283541.1"/>
    <property type="molecule type" value="Genomic_DNA"/>
</dbReference>
<reference evidence="1" key="1">
    <citation type="submission" date="2020-02" db="EMBL/GenBank/DDBJ databases">
        <authorList>
            <person name="Meier V. D."/>
        </authorList>
    </citation>
    <scope>NUCLEOTIDE SEQUENCE</scope>
    <source>
        <strain evidence="1">AVDCRST_MAG54</strain>
    </source>
</reference>
<organism evidence="1">
    <name type="scientific">uncultured Actinomycetospora sp</name>
    <dbReference type="NCBI Taxonomy" id="1135996"/>
    <lineage>
        <taxon>Bacteria</taxon>
        <taxon>Bacillati</taxon>
        <taxon>Actinomycetota</taxon>
        <taxon>Actinomycetes</taxon>
        <taxon>Pseudonocardiales</taxon>
        <taxon>Pseudonocardiaceae</taxon>
        <taxon>Actinomycetospora</taxon>
        <taxon>environmental samples</taxon>
    </lineage>
</organism>
<proteinExistence type="predicted"/>
<accession>A0A6J4JNX7</accession>